<evidence type="ECO:0000256" key="1">
    <source>
        <dbReference type="ARBA" id="ARBA00023125"/>
    </source>
</evidence>
<evidence type="ECO:0000313" key="4">
    <source>
        <dbReference type="Proteomes" id="UP000199111"/>
    </source>
</evidence>
<dbReference type="InterPro" id="IPR010982">
    <property type="entry name" value="Lambda_DNA-bd_dom_sf"/>
</dbReference>
<reference evidence="4" key="1">
    <citation type="submission" date="2016-10" db="EMBL/GenBank/DDBJ databases">
        <authorList>
            <person name="Varghese N."/>
            <person name="Submissions S."/>
        </authorList>
    </citation>
    <scope>NUCLEOTIDE SEQUENCE [LARGE SCALE GENOMIC DNA]</scope>
    <source>
        <strain evidence="4">CGMCC 4.2126</strain>
    </source>
</reference>
<proteinExistence type="predicted"/>
<dbReference type="GO" id="GO:0003700">
    <property type="term" value="F:DNA-binding transcription factor activity"/>
    <property type="evidence" value="ECO:0007669"/>
    <property type="project" value="TreeGrafter"/>
</dbReference>
<dbReference type="AlphaFoldDB" id="A0A1I3VW14"/>
<dbReference type="Proteomes" id="UP000199111">
    <property type="component" value="Unassembled WGS sequence"/>
</dbReference>
<feature type="domain" description="HTH cro/C1-type" evidence="2">
    <location>
        <begin position="20"/>
        <end position="74"/>
    </location>
</feature>
<dbReference type="EMBL" id="FOQY01000015">
    <property type="protein sequence ID" value="SFJ98517.1"/>
    <property type="molecule type" value="Genomic_DNA"/>
</dbReference>
<dbReference type="PANTHER" id="PTHR46797">
    <property type="entry name" value="HTH-TYPE TRANSCRIPTIONAL REGULATOR"/>
    <property type="match status" value="1"/>
</dbReference>
<dbReference type="GO" id="GO:0003677">
    <property type="term" value="F:DNA binding"/>
    <property type="evidence" value="ECO:0007669"/>
    <property type="project" value="UniProtKB-KW"/>
</dbReference>
<evidence type="ECO:0000259" key="2">
    <source>
        <dbReference type="PROSITE" id="PS50943"/>
    </source>
</evidence>
<dbReference type="SMART" id="SM00530">
    <property type="entry name" value="HTH_XRE"/>
    <property type="match status" value="1"/>
</dbReference>
<dbReference type="Pfam" id="PF01381">
    <property type="entry name" value="HTH_3"/>
    <property type="match status" value="1"/>
</dbReference>
<keyword evidence="1" id="KW-0238">DNA-binding</keyword>
<dbReference type="InterPro" id="IPR050807">
    <property type="entry name" value="TransReg_Diox_bact_type"/>
</dbReference>
<dbReference type="GeneID" id="96300113"/>
<organism evidence="3 4">
    <name type="scientific">Streptosporangium canum</name>
    <dbReference type="NCBI Taxonomy" id="324952"/>
    <lineage>
        <taxon>Bacteria</taxon>
        <taxon>Bacillati</taxon>
        <taxon>Actinomycetota</taxon>
        <taxon>Actinomycetes</taxon>
        <taxon>Streptosporangiales</taxon>
        <taxon>Streptosporangiaceae</taxon>
        <taxon>Streptosporangium</taxon>
    </lineage>
</organism>
<gene>
    <name evidence="3" type="ORF">SAMN05216275_1155</name>
</gene>
<dbReference type="GO" id="GO:0005829">
    <property type="term" value="C:cytosol"/>
    <property type="evidence" value="ECO:0007669"/>
    <property type="project" value="TreeGrafter"/>
</dbReference>
<dbReference type="RefSeq" id="WP_218158798.1">
    <property type="nucleotide sequence ID" value="NZ_FOQY01000015.1"/>
</dbReference>
<name>A0A1I3VW14_9ACTN</name>
<dbReference type="Gene3D" id="1.10.260.40">
    <property type="entry name" value="lambda repressor-like DNA-binding domains"/>
    <property type="match status" value="1"/>
</dbReference>
<sequence>MSAPIPPRLAELRRQFGLRLRDVRESQGLSQERLGELAEVDRKTINRIENGMYSPRLDNVFQIADALNIPIKELFTLRGASPNG</sequence>
<dbReference type="PROSITE" id="PS50943">
    <property type="entry name" value="HTH_CROC1"/>
    <property type="match status" value="1"/>
</dbReference>
<dbReference type="PANTHER" id="PTHR46797:SF1">
    <property type="entry name" value="METHYLPHOSPHONATE SYNTHASE"/>
    <property type="match status" value="1"/>
</dbReference>
<dbReference type="InterPro" id="IPR001387">
    <property type="entry name" value="Cro/C1-type_HTH"/>
</dbReference>
<keyword evidence="4" id="KW-1185">Reference proteome</keyword>
<dbReference type="SUPFAM" id="SSF47413">
    <property type="entry name" value="lambda repressor-like DNA-binding domains"/>
    <property type="match status" value="1"/>
</dbReference>
<dbReference type="CDD" id="cd00093">
    <property type="entry name" value="HTH_XRE"/>
    <property type="match status" value="1"/>
</dbReference>
<protein>
    <submittedName>
        <fullName evidence="3">Putative transcriptional regulator</fullName>
    </submittedName>
</protein>
<evidence type="ECO:0000313" key="3">
    <source>
        <dbReference type="EMBL" id="SFJ98517.1"/>
    </source>
</evidence>
<accession>A0A1I3VW14</accession>